<evidence type="ECO:0000259" key="1">
    <source>
        <dbReference type="Pfam" id="PF12680"/>
    </source>
</evidence>
<reference evidence="2" key="1">
    <citation type="submission" date="2022-10" db="EMBL/GenBank/DDBJ databases">
        <title>The complete genomes of actinobacterial strains from the NBC collection.</title>
        <authorList>
            <person name="Joergensen T.S."/>
            <person name="Alvarez Arevalo M."/>
            <person name="Sterndorff E.B."/>
            <person name="Faurdal D."/>
            <person name="Vuksanovic O."/>
            <person name="Mourched A.-S."/>
            <person name="Charusanti P."/>
            <person name="Shaw S."/>
            <person name="Blin K."/>
            <person name="Weber T."/>
        </authorList>
    </citation>
    <scope>NUCLEOTIDE SEQUENCE</scope>
    <source>
        <strain evidence="2">NBC_01432</strain>
    </source>
</reference>
<dbReference type="SUPFAM" id="SSF54427">
    <property type="entry name" value="NTF2-like"/>
    <property type="match status" value="1"/>
</dbReference>
<dbReference type="EMBL" id="CP109495">
    <property type="protein sequence ID" value="WUX50235.1"/>
    <property type="molecule type" value="Genomic_DNA"/>
</dbReference>
<dbReference type="Proteomes" id="UP001432209">
    <property type="component" value="Chromosome"/>
</dbReference>
<dbReference type="InterPro" id="IPR037479">
    <property type="entry name" value="Tauto_MSAD"/>
</dbReference>
<dbReference type="PANTHER" id="PTHR38460:SF1">
    <property type="entry name" value="TAUTOMERASE YOLI-RELATED"/>
    <property type="match status" value="1"/>
</dbReference>
<gene>
    <name evidence="2" type="ORF">OG442_00910</name>
</gene>
<dbReference type="Pfam" id="PF14552">
    <property type="entry name" value="Tautomerase_2"/>
    <property type="match status" value="1"/>
</dbReference>
<dbReference type="RefSeq" id="WP_329073795.1">
    <property type="nucleotide sequence ID" value="NZ_CP109393.1"/>
</dbReference>
<dbReference type="InterPro" id="IPR037401">
    <property type="entry name" value="SnoaL-like"/>
</dbReference>
<dbReference type="PANTHER" id="PTHR38460">
    <property type="entry name" value="TAUTOMERASE YOLI-RELATED"/>
    <property type="match status" value="1"/>
</dbReference>
<evidence type="ECO:0000313" key="2">
    <source>
        <dbReference type="EMBL" id="WUX50235.1"/>
    </source>
</evidence>
<accession>A0ABZ1ZUU0</accession>
<sequence>MPFVEISLARGKSAEHLEAVSRSVRDALVAELKADPEDIFQLIHQHDPHERVFSRTFRGDPRSDDWTVFRITDTADRGTGVRRRLCKTLVRLLREGPGVEPADVSVLITVIPPDSFSFAGGVLGSDAEAAEALEAARDKSAARTAYTGAEMTYALSGLFERRDLDLILPMLRDDFLLSVPTSLPYGGEFTGPEAFRGFFSGVPGGAEVWESFSSSVDQILEGDDHFTVQLTNTAVPKATGKKLVFHNLWLFETADGTLVSGQLYADTAVVTTTAPAGKGP</sequence>
<protein>
    <submittedName>
        <fullName evidence="2">Tautomerase family protein</fullName>
    </submittedName>
</protein>
<proteinExistence type="predicted"/>
<evidence type="ECO:0000313" key="3">
    <source>
        <dbReference type="Proteomes" id="UP001432209"/>
    </source>
</evidence>
<name>A0ABZ1ZUU0_STRNV</name>
<organism evidence="2 3">
    <name type="scientific">Streptomyces niveus</name>
    <name type="common">Streptomyces spheroides</name>
    <dbReference type="NCBI Taxonomy" id="193462"/>
    <lineage>
        <taxon>Bacteria</taxon>
        <taxon>Bacillati</taxon>
        <taxon>Actinomycetota</taxon>
        <taxon>Actinomycetes</taxon>
        <taxon>Kitasatosporales</taxon>
        <taxon>Streptomycetaceae</taxon>
        <taxon>Streptomyces</taxon>
    </lineage>
</organism>
<dbReference type="Gene3D" id="3.30.429.10">
    <property type="entry name" value="Macrophage Migration Inhibitory Factor"/>
    <property type="match status" value="1"/>
</dbReference>
<keyword evidence="3" id="KW-1185">Reference proteome</keyword>
<dbReference type="InterPro" id="IPR014347">
    <property type="entry name" value="Tautomerase/MIF_sf"/>
</dbReference>
<dbReference type="SUPFAM" id="SSF55331">
    <property type="entry name" value="Tautomerase/MIF"/>
    <property type="match status" value="1"/>
</dbReference>
<dbReference type="Pfam" id="PF12680">
    <property type="entry name" value="SnoaL_2"/>
    <property type="match status" value="1"/>
</dbReference>
<dbReference type="Gene3D" id="3.10.450.50">
    <property type="match status" value="1"/>
</dbReference>
<feature type="domain" description="SnoaL-like" evidence="1">
    <location>
        <begin position="158"/>
        <end position="259"/>
    </location>
</feature>
<dbReference type="InterPro" id="IPR032710">
    <property type="entry name" value="NTF2-like_dom_sf"/>
</dbReference>